<gene>
    <name evidence="7" type="ORF">MELLADRAFT_94810</name>
</gene>
<accession>F4S804</accession>
<dbReference type="GO" id="GO:0000978">
    <property type="term" value="F:RNA polymerase II cis-regulatory region sequence-specific DNA binding"/>
    <property type="evidence" value="ECO:0007669"/>
    <property type="project" value="TreeGrafter"/>
</dbReference>
<keyword evidence="4" id="KW-0862">Zinc</keyword>
<evidence type="ECO:0000259" key="6">
    <source>
        <dbReference type="PROSITE" id="PS50157"/>
    </source>
</evidence>
<dbReference type="PANTHER" id="PTHR19818">
    <property type="entry name" value="ZINC FINGER PROTEIN ZIC AND GLI"/>
    <property type="match status" value="1"/>
</dbReference>
<dbReference type="PANTHER" id="PTHR19818:SF139">
    <property type="entry name" value="PAIR-RULE PROTEIN ODD-PAIRED"/>
    <property type="match status" value="1"/>
</dbReference>
<dbReference type="Proteomes" id="UP000001072">
    <property type="component" value="Unassembled WGS sequence"/>
</dbReference>
<evidence type="ECO:0000256" key="1">
    <source>
        <dbReference type="ARBA" id="ARBA00022723"/>
    </source>
</evidence>
<dbReference type="OrthoDB" id="6077919at2759"/>
<dbReference type="GO" id="GO:0045944">
    <property type="term" value="P:positive regulation of transcription by RNA polymerase II"/>
    <property type="evidence" value="ECO:0007669"/>
    <property type="project" value="UniProtKB-ARBA"/>
</dbReference>
<evidence type="ECO:0000256" key="5">
    <source>
        <dbReference type="PROSITE-ProRule" id="PRU00042"/>
    </source>
</evidence>
<dbReference type="Pfam" id="PF00096">
    <property type="entry name" value="zf-C2H2"/>
    <property type="match status" value="1"/>
</dbReference>
<dbReference type="GO" id="GO:0005634">
    <property type="term" value="C:nucleus"/>
    <property type="evidence" value="ECO:0007669"/>
    <property type="project" value="UniProtKB-ARBA"/>
</dbReference>
<dbReference type="InterPro" id="IPR013087">
    <property type="entry name" value="Znf_C2H2_type"/>
</dbReference>
<evidence type="ECO:0000256" key="3">
    <source>
        <dbReference type="ARBA" id="ARBA00022771"/>
    </source>
</evidence>
<evidence type="ECO:0000256" key="2">
    <source>
        <dbReference type="ARBA" id="ARBA00022737"/>
    </source>
</evidence>
<dbReference type="GO" id="GO:0000981">
    <property type="term" value="F:DNA-binding transcription factor activity, RNA polymerase II-specific"/>
    <property type="evidence" value="ECO:0007669"/>
    <property type="project" value="TreeGrafter"/>
</dbReference>
<evidence type="ECO:0000313" key="7">
    <source>
        <dbReference type="EMBL" id="EGF99238.1"/>
    </source>
</evidence>
<dbReference type="InParanoid" id="F4S804"/>
<dbReference type="InterPro" id="IPR036236">
    <property type="entry name" value="Znf_C2H2_sf"/>
</dbReference>
<dbReference type="Gene3D" id="3.30.160.60">
    <property type="entry name" value="Classic Zinc Finger"/>
    <property type="match status" value="2"/>
</dbReference>
<protein>
    <recommendedName>
        <fullName evidence="6">C2H2-type domain-containing protein</fullName>
    </recommendedName>
</protein>
<dbReference type="KEGG" id="mlr:MELLADRAFT_94810"/>
<organism evidence="8">
    <name type="scientific">Melampsora larici-populina (strain 98AG31 / pathotype 3-4-7)</name>
    <name type="common">Poplar leaf rust fungus</name>
    <dbReference type="NCBI Taxonomy" id="747676"/>
    <lineage>
        <taxon>Eukaryota</taxon>
        <taxon>Fungi</taxon>
        <taxon>Dikarya</taxon>
        <taxon>Basidiomycota</taxon>
        <taxon>Pucciniomycotina</taxon>
        <taxon>Pucciniomycetes</taxon>
        <taxon>Pucciniales</taxon>
        <taxon>Melampsoraceae</taxon>
        <taxon>Melampsora</taxon>
    </lineage>
</organism>
<dbReference type="GeneID" id="18937021"/>
<proteinExistence type="predicted"/>
<dbReference type="EMBL" id="GL883162">
    <property type="protein sequence ID" value="EGF99238.1"/>
    <property type="molecule type" value="Genomic_DNA"/>
</dbReference>
<dbReference type="RefSeq" id="XP_007417519.1">
    <property type="nucleotide sequence ID" value="XM_007417457.1"/>
</dbReference>
<feature type="domain" description="C2H2-type" evidence="6">
    <location>
        <begin position="191"/>
        <end position="219"/>
    </location>
</feature>
<sequence length="247" mass="27478">MTDSGSSPFDFLQGYTTYASPPDPSQLAMPVPVLGYQDFDLDLESLLPALLPSTSFFETPCPRDFGTLISSSFPQDYSLPPVDFQSLLPPQQPISKSTPPIEPCQASQLNLPFTYGLPTYVNTQLTPPPGPPPPTFTPGLHYENFEPMAGQAYRRESMKRSAESELIRPAKKTNTKAQGPSGSYFWYDDHSTCKICGREFARQASLSQHQTVAHDGVRPFACEFHSCSKRFTTSSNAKRHTKTHYNR</sequence>
<dbReference type="PROSITE" id="PS50157">
    <property type="entry name" value="ZINC_FINGER_C2H2_2"/>
    <property type="match status" value="2"/>
</dbReference>
<keyword evidence="2" id="KW-0677">Repeat</keyword>
<evidence type="ECO:0000313" key="8">
    <source>
        <dbReference type="Proteomes" id="UP000001072"/>
    </source>
</evidence>
<keyword evidence="1" id="KW-0479">Metal-binding</keyword>
<dbReference type="InterPro" id="IPR050329">
    <property type="entry name" value="GLI_C2H2-zinc-finger"/>
</dbReference>
<name>F4S804_MELLP</name>
<dbReference type="PROSITE" id="PS00028">
    <property type="entry name" value="ZINC_FINGER_C2H2_1"/>
    <property type="match status" value="2"/>
</dbReference>
<dbReference type="HOGENOM" id="CLU_1124777_0_0_1"/>
<keyword evidence="8" id="KW-1185">Reference proteome</keyword>
<keyword evidence="3 5" id="KW-0863">Zinc-finger</keyword>
<dbReference type="VEuPathDB" id="FungiDB:MELLADRAFT_94810"/>
<dbReference type="GO" id="GO:0008270">
    <property type="term" value="F:zinc ion binding"/>
    <property type="evidence" value="ECO:0007669"/>
    <property type="project" value="UniProtKB-KW"/>
</dbReference>
<dbReference type="AlphaFoldDB" id="F4S804"/>
<dbReference type="SUPFAM" id="SSF57667">
    <property type="entry name" value="beta-beta-alpha zinc fingers"/>
    <property type="match status" value="1"/>
</dbReference>
<reference evidence="8" key="1">
    <citation type="journal article" date="2011" name="Proc. Natl. Acad. Sci. U.S.A.">
        <title>Obligate biotrophy features unraveled by the genomic analysis of rust fungi.</title>
        <authorList>
            <person name="Duplessis S."/>
            <person name="Cuomo C.A."/>
            <person name="Lin Y.-C."/>
            <person name="Aerts A."/>
            <person name="Tisserant E."/>
            <person name="Veneault-Fourrey C."/>
            <person name="Joly D.L."/>
            <person name="Hacquard S."/>
            <person name="Amselem J."/>
            <person name="Cantarel B.L."/>
            <person name="Chiu R."/>
            <person name="Coutinho P.M."/>
            <person name="Feau N."/>
            <person name="Field M."/>
            <person name="Frey P."/>
            <person name="Gelhaye E."/>
            <person name="Goldberg J."/>
            <person name="Grabherr M.G."/>
            <person name="Kodira C.D."/>
            <person name="Kohler A."/>
            <person name="Kuees U."/>
            <person name="Lindquist E.A."/>
            <person name="Lucas S.M."/>
            <person name="Mago R."/>
            <person name="Mauceli E."/>
            <person name="Morin E."/>
            <person name="Murat C."/>
            <person name="Pangilinan J.L."/>
            <person name="Park R."/>
            <person name="Pearson M."/>
            <person name="Quesneville H."/>
            <person name="Rouhier N."/>
            <person name="Sakthikumar S."/>
            <person name="Salamov A.A."/>
            <person name="Schmutz J."/>
            <person name="Selles B."/>
            <person name="Shapiro H."/>
            <person name="Tanguay P."/>
            <person name="Tuskan G.A."/>
            <person name="Henrissat B."/>
            <person name="Van de Peer Y."/>
            <person name="Rouze P."/>
            <person name="Ellis J.G."/>
            <person name="Dodds P.N."/>
            <person name="Schein J.E."/>
            <person name="Zhong S."/>
            <person name="Hamelin R.C."/>
            <person name="Grigoriev I.V."/>
            <person name="Szabo L.J."/>
            <person name="Martin F."/>
        </authorList>
    </citation>
    <scope>NUCLEOTIDE SEQUENCE [LARGE SCALE GENOMIC DNA]</scope>
    <source>
        <strain evidence="8">98AG31 / pathotype 3-4-7</strain>
    </source>
</reference>
<evidence type="ECO:0000256" key="4">
    <source>
        <dbReference type="ARBA" id="ARBA00022833"/>
    </source>
</evidence>
<dbReference type="SMART" id="SM00355">
    <property type="entry name" value="ZnF_C2H2"/>
    <property type="match status" value="2"/>
</dbReference>
<feature type="domain" description="C2H2-type" evidence="6">
    <location>
        <begin position="220"/>
        <end position="247"/>
    </location>
</feature>